<dbReference type="EMBL" id="VFOL01000001">
    <property type="protein sequence ID" value="TQL38558.1"/>
    <property type="molecule type" value="Genomic_DNA"/>
</dbReference>
<evidence type="ECO:0000313" key="5">
    <source>
        <dbReference type="Proteomes" id="UP000677457"/>
    </source>
</evidence>
<organism evidence="3 4">
    <name type="scientific">Salinispora arenicola</name>
    <dbReference type="NCBI Taxonomy" id="168697"/>
    <lineage>
        <taxon>Bacteria</taxon>
        <taxon>Bacillati</taxon>
        <taxon>Actinomycetota</taxon>
        <taxon>Actinomycetes</taxon>
        <taxon>Micromonosporales</taxon>
        <taxon>Micromonosporaceae</taxon>
        <taxon>Salinispora</taxon>
    </lineage>
</organism>
<dbReference type="NCBIfam" id="TIGR03882">
    <property type="entry name" value="cyclo_dehyd_2"/>
    <property type="match status" value="1"/>
</dbReference>
<keyword evidence="3" id="KW-0689">Ribosomal protein</keyword>
<evidence type="ECO:0000313" key="4">
    <source>
        <dbReference type="Proteomes" id="UP000315983"/>
    </source>
</evidence>
<dbReference type="PANTHER" id="PTHR37809">
    <property type="entry name" value="RIBOSOMAL PROTEIN S12 METHYLTHIOTRANSFERASE ACCESSORY FACTOR YCAO"/>
    <property type="match status" value="1"/>
</dbReference>
<dbReference type="PANTHER" id="PTHR37809:SF1">
    <property type="entry name" value="RIBOSOMAL PROTEIN S12 METHYLTHIOTRANSFERASE ACCESSORY FACTOR YCAO"/>
    <property type="match status" value="1"/>
</dbReference>
<keyword evidence="5" id="KW-1185">Reference proteome</keyword>
<keyword evidence="3" id="KW-0808">Transferase</keyword>
<name>A0A542XRQ4_SALAC</name>
<evidence type="ECO:0000313" key="3">
    <source>
        <dbReference type="EMBL" id="TQL38558.1"/>
    </source>
</evidence>
<dbReference type="Proteomes" id="UP000315983">
    <property type="component" value="Unassembled WGS sequence"/>
</dbReference>
<dbReference type="Pfam" id="PF02624">
    <property type="entry name" value="YcaO"/>
    <property type="match status" value="1"/>
</dbReference>
<dbReference type="Gene3D" id="3.40.50.720">
    <property type="entry name" value="NAD(P)-binding Rossmann-like Domain"/>
    <property type="match status" value="1"/>
</dbReference>
<dbReference type="GO" id="GO:0016740">
    <property type="term" value="F:transferase activity"/>
    <property type="evidence" value="ECO:0007669"/>
    <property type="project" value="UniProtKB-KW"/>
</dbReference>
<dbReference type="InterPro" id="IPR022291">
    <property type="entry name" value="Bacteriocin_synth_cyclodeHase"/>
</dbReference>
<evidence type="ECO:0000259" key="1">
    <source>
        <dbReference type="PROSITE" id="PS51664"/>
    </source>
</evidence>
<sequence>MNDGTTAADDLVRAGLARLLAERGCDADVVAVGVRDELHATPRPERGPRVLLYGQLALIGPVPPAAACSTCLARRWQAVRHRDLRDALELGGDTVAAGPWPYATPLVADFLHALIAARRTAATGPAGTGTVTPSTVFQVDLSTLRVHQVPLLPDPECPACGDMVTDAPELAAIELPATPKSEPGTFRGRDLDDYPLNVAAFANPVCGALGASLWQDVTSLSTSPAVGSFTLRCGRFLRETLYGGHTDGYRSSARIAVLEGLERAAGLRPRGKRTAVTATLRELGDDALDPRECGLYTDAFYQATPYLHRFDVDRPITWVWGWSLRDQRPLLVPEVLAYYHAASIEERFVQETSNGCASGGSMVEAIYHGLMEAIERDAFLLAWYGGRSLPEIDPASIDRPRTRMMVDRLAMYGYRARFFDTRMTFDIPVVTAVAVRADGGLGTLAFGGGASLDPQAAITAALCEIATDSVMVRVRARADETRLRQMTTDFSRVQSLHDHPLLYGLPEMARHAAFLLDHGRAPVPMAHLYERDRPAPPVTTDLRDDLERCLKQVTAQGFDVIAVDQTTPEQRELGLTTVSVVVPGLLPIDFGWLRQRAPHARRLRTAFRTAGLLDRDLRDDEIHSVPHPFP</sequence>
<proteinExistence type="predicted"/>
<protein>
    <submittedName>
        <fullName evidence="3">Ribosomal protein S12 methylthiotransferase accessory factor</fullName>
    </submittedName>
</protein>
<dbReference type="NCBIfam" id="TIGR03604">
    <property type="entry name" value="TOMM_cyclo_SagD"/>
    <property type="match status" value="1"/>
</dbReference>
<dbReference type="GeneID" id="93772939"/>
<keyword evidence="3" id="KW-0687">Ribonucleoprotein</keyword>
<reference evidence="2 5" key="2">
    <citation type="submission" date="2021-03" db="EMBL/GenBank/DDBJ databases">
        <title>Whole genome shotgun sequence of Salinispora arenicola NBRC 105043.</title>
        <authorList>
            <person name="Komaki H."/>
            <person name="Tamura T."/>
        </authorList>
    </citation>
    <scope>NUCLEOTIDE SEQUENCE [LARGE SCALE GENOMIC DNA]</scope>
    <source>
        <strain evidence="2 5">NBRC 105043</strain>
    </source>
</reference>
<dbReference type="Gene3D" id="3.30.160.660">
    <property type="match status" value="1"/>
</dbReference>
<dbReference type="Gene3D" id="3.30.40.250">
    <property type="match status" value="1"/>
</dbReference>
<dbReference type="Proteomes" id="UP000677457">
    <property type="component" value="Unassembled WGS sequence"/>
</dbReference>
<reference evidence="3 4" key="1">
    <citation type="submission" date="2019-06" db="EMBL/GenBank/DDBJ databases">
        <title>Sequencing the genomes of 1000 actinobacteria strains.</title>
        <authorList>
            <person name="Klenk H.-P."/>
        </authorList>
    </citation>
    <scope>NUCLEOTIDE SEQUENCE [LARGE SCALE GENOMIC DNA]</scope>
    <source>
        <strain evidence="3 4">DSM 44819</strain>
    </source>
</reference>
<dbReference type="GO" id="GO:0005840">
    <property type="term" value="C:ribosome"/>
    <property type="evidence" value="ECO:0007669"/>
    <property type="project" value="UniProtKB-KW"/>
</dbReference>
<dbReference type="EMBL" id="BOQM01000010">
    <property type="protein sequence ID" value="GIM84387.1"/>
    <property type="molecule type" value="Genomic_DNA"/>
</dbReference>
<dbReference type="InterPro" id="IPR027624">
    <property type="entry name" value="TOMM_cyclo_SagD"/>
</dbReference>
<dbReference type="AlphaFoldDB" id="A0A542XRQ4"/>
<evidence type="ECO:0000313" key="2">
    <source>
        <dbReference type="EMBL" id="GIM84387.1"/>
    </source>
</evidence>
<comment type="caution">
    <text evidence="3">The sequence shown here is derived from an EMBL/GenBank/DDBJ whole genome shotgun (WGS) entry which is preliminary data.</text>
</comment>
<dbReference type="InterPro" id="IPR003776">
    <property type="entry name" value="YcaO-like_dom"/>
</dbReference>
<dbReference type="RefSeq" id="WP_019030955.1">
    <property type="nucleotide sequence ID" value="NZ_BOQM01000010.1"/>
</dbReference>
<dbReference type="PROSITE" id="PS51664">
    <property type="entry name" value="YCAO"/>
    <property type="match status" value="1"/>
</dbReference>
<gene>
    <name evidence="3" type="ORF">FB564_3759</name>
    <name evidence="2" type="ORF">Sar04_17060</name>
</gene>
<feature type="domain" description="YcaO" evidence="1">
    <location>
        <begin position="244"/>
        <end position="630"/>
    </location>
</feature>
<accession>A0A542XRQ4</accession>
<dbReference type="Gene3D" id="3.30.1330.230">
    <property type="match status" value="1"/>
</dbReference>